<dbReference type="RefSeq" id="WP_183980086.1">
    <property type="nucleotide sequence ID" value="NZ_JACIBY010000024.1"/>
</dbReference>
<keyword evidence="2" id="KW-1185">Reference proteome</keyword>
<proteinExistence type="predicted"/>
<organism evidence="1 2">
    <name type="scientific">Runella defluvii</name>
    <dbReference type="NCBI Taxonomy" id="370973"/>
    <lineage>
        <taxon>Bacteria</taxon>
        <taxon>Pseudomonadati</taxon>
        <taxon>Bacteroidota</taxon>
        <taxon>Cytophagia</taxon>
        <taxon>Cytophagales</taxon>
        <taxon>Spirosomataceae</taxon>
        <taxon>Runella</taxon>
    </lineage>
</organism>
<gene>
    <name evidence="1" type="ORF">FHS57_006054</name>
</gene>
<evidence type="ECO:0000313" key="1">
    <source>
        <dbReference type="EMBL" id="MBB3842025.1"/>
    </source>
</evidence>
<sequence>MIKETTPIAKNKDKYIFLRQFLEQQEKELKLAMLARTMKAQGIGFLHIFEATGLQPEIIQSL</sequence>
<protein>
    <submittedName>
        <fullName evidence="1">Uncharacterized protein</fullName>
    </submittedName>
</protein>
<evidence type="ECO:0000313" key="2">
    <source>
        <dbReference type="Proteomes" id="UP000541352"/>
    </source>
</evidence>
<dbReference type="Proteomes" id="UP000541352">
    <property type="component" value="Unassembled WGS sequence"/>
</dbReference>
<accession>A0A7W6ETM7</accession>
<comment type="caution">
    <text evidence="1">The sequence shown here is derived from an EMBL/GenBank/DDBJ whole genome shotgun (WGS) entry which is preliminary data.</text>
</comment>
<dbReference type="AlphaFoldDB" id="A0A7W6ETM7"/>
<reference evidence="1 2" key="1">
    <citation type="submission" date="2020-08" db="EMBL/GenBank/DDBJ databases">
        <title>Genomic Encyclopedia of Type Strains, Phase IV (KMG-IV): sequencing the most valuable type-strain genomes for metagenomic binning, comparative biology and taxonomic classification.</title>
        <authorList>
            <person name="Goeker M."/>
        </authorList>
    </citation>
    <scope>NUCLEOTIDE SEQUENCE [LARGE SCALE GENOMIC DNA]</scope>
    <source>
        <strain evidence="1 2">DSM 17976</strain>
    </source>
</reference>
<dbReference type="EMBL" id="JACIBY010000024">
    <property type="protein sequence ID" value="MBB3842025.1"/>
    <property type="molecule type" value="Genomic_DNA"/>
</dbReference>
<name>A0A7W6ETM7_9BACT</name>